<accession>A0A0S3QVE7</accession>
<dbReference type="SUPFAM" id="SSF56762">
    <property type="entry name" value="HydB/Nqo4-like"/>
    <property type="match status" value="1"/>
</dbReference>
<dbReference type="STRING" id="1298851.TST_1509"/>
<proteinExistence type="inferred from homology"/>
<keyword evidence="8" id="KW-0812">Transmembrane</keyword>
<keyword evidence="11" id="KW-1185">Reference proteome</keyword>
<dbReference type="InterPro" id="IPR014029">
    <property type="entry name" value="NADH_UbQ_OxRdtase_49kDa_CS"/>
</dbReference>
<keyword evidence="3 6" id="KW-0813">Transport</keyword>
<evidence type="ECO:0000256" key="5">
    <source>
        <dbReference type="ARBA" id="ARBA00023027"/>
    </source>
</evidence>
<dbReference type="EC" id="7.1.1.-" evidence="6"/>
<evidence type="ECO:0000256" key="6">
    <source>
        <dbReference type="HAMAP-Rule" id="MF_01358"/>
    </source>
</evidence>
<evidence type="ECO:0000256" key="7">
    <source>
        <dbReference type="RuleBase" id="RU003685"/>
    </source>
</evidence>
<comment type="similarity">
    <text evidence="2 6 7">Belongs to the complex I 49 kDa subunit family.</text>
</comment>
<dbReference type="InterPro" id="IPR029014">
    <property type="entry name" value="NiFe-Hase_large"/>
</dbReference>
<organism evidence="10 11">
    <name type="scientific">Thermosulfidibacter takaii (strain DSM 17441 / JCM 13301 / NBRC 103674 / ABI70S6)</name>
    <dbReference type="NCBI Taxonomy" id="1298851"/>
    <lineage>
        <taxon>Bacteria</taxon>
        <taxon>Pseudomonadati</taxon>
        <taxon>Thermosulfidibacterota</taxon>
        <taxon>Thermosulfidibacteria</taxon>
        <taxon>Thermosulfidibacterales</taxon>
        <taxon>Thermosulfidibacteraceae</taxon>
    </lineage>
</organism>
<dbReference type="GO" id="GO:0048038">
    <property type="term" value="F:quinone binding"/>
    <property type="evidence" value="ECO:0007669"/>
    <property type="project" value="UniProtKB-KW"/>
</dbReference>
<evidence type="ECO:0000256" key="3">
    <source>
        <dbReference type="ARBA" id="ARBA00022448"/>
    </source>
</evidence>
<feature type="domain" description="NADH-quinone oxidoreductase subunit D" evidence="9">
    <location>
        <begin position="123"/>
        <end position="370"/>
    </location>
</feature>
<comment type="catalytic activity">
    <reaction evidence="6">
        <text>a quinone + NADH + 5 H(+)(in) = a quinol + NAD(+) + 4 H(+)(out)</text>
        <dbReference type="Rhea" id="RHEA:57888"/>
        <dbReference type="ChEBI" id="CHEBI:15378"/>
        <dbReference type="ChEBI" id="CHEBI:24646"/>
        <dbReference type="ChEBI" id="CHEBI:57540"/>
        <dbReference type="ChEBI" id="CHEBI:57945"/>
        <dbReference type="ChEBI" id="CHEBI:132124"/>
    </reaction>
</comment>
<dbReference type="PANTHER" id="PTHR11993:SF10">
    <property type="entry name" value="NADH DEHYDROGENASE [UBIQUINONE] IRON-SULFUR PROTEIN 2, MITOCHONDRIAL"/>
    <property type="match status" value="1"/>
</dbReference>
<dbReference type="InterPro" id="IPR001135">
    <property type="entry name" value="NADH_Q_OxRdtase_suD"/>
</dbReference>
<dbReference type="EMBL" id="AP013035">
    <property type="protein sequence ID" value="BAT72295.1"/>
    <property type="molecule type" value="Genomic_DNA"/>
</dbReference>
<keyword evidence="6" id="KW-1003">Cell membrane</keyword>
<evidence type="ECO:0000256" key="8">
    <source>
        <dbReference type="SAM" id="Phobius"/>
    </source>
</evidence>
<dbReference type="InterPro" id="IPR022885">
    <property type="entry name" value="NDH1_su_D/H"/>
</dbReference>
<dbReference type="HAMAP" id="MF_01358">
    <property type="entry name" value="NDH1_NuoD"/>
    <property type="match status" value="1"/>
</dbReference>
<keyword evidence="6 8" id="KW-0472">Membrane</keyword>
<evidence type="ECO:0000256" key="1">
    <source>
        <dbReference type="ARBA" id="ARBA00002378"/>
    </source>
</evidence>
<dbReference type="PATRIC" id="fig|1298851.3.peg.1583"/>
<dbReference type="RefSeq" id="WP_068550805.1">
    <property type="nucleotide sequence ID" value="NZ_AP013035.1"/>
</dbReference>
<keyword evidence="6" id="KW-0874">Quinone</keyword>
<dbReference type="OrthoDB" id="9801496at2"/>
<keyword evidence="5 6" id="KW-0520">NAD</keyword>
<keyword evidence="8" id="KW-1133">Transmembrane helix</keyword>
<dbReference type="GO" id="GO:0050136">
    <property type="term" value="F:NADH dehydrogenase (quinone) (non-electrogenic) activity"/>
    <property type="evidence" value="ECO:0007669"/>
    <property type="project" value="UniProtKB-UniRule"/>
</dbReference>
<comment type="subcellular location">
    <subcellularLocation>
        <location evidence="6">Cell membrane</location>
        <topology evidence="6">Peripheral membrane protein</topology>
        <orientation evidence="6">Cytoplasmic side</orientation>
    </subcellularLocation>
</comment>
<dbReference type="Pfam" id="PF00346">
    <property type="entry name" value="Complex1_49kDa"/>
    <property type="match status" value="1"/>
</dbReference>
<dbReference type="NCBIfam" id="NF008974">
    <property type="entry name" value="PRK12322.1"/>
    <property type="match status" value="1"/>
</dbReference>
<gene>
    <name evidence="6" type="primary">nuoD</name>
    <name evidence="10" type="ORF">TST_1509</name>
</gene>
<dbReference type="GO" id="GO:0005886">
    <property type="term" value="C:plasma membrane"/>
    <property type="evidence" value="ECO:0007669"/>
    <property type="project" value="UniProtKB-SubCell"/>
</dbReference>
<dbReference type="KEGG" id="ttk:TST_1509"/>
<dbReference type="Proteomes" id="UP000063234">
    <property type="component" value="Chromosome"/>
</dbReference>
<comment type="function">
    <text evidence="1 6">NDH-1 shuttles electrons from NADH, via FMN and iron-sulfur (Fe-S) centers, to quinones in the respiratory chain. The immediate electron acceptor for the enzyme in this species is believed to be ubiquinone. Couples the redox reaction to proton translocation (for every two electrons transferred, four hydrogen ions are translocated across the cytoplasmic membrane), and thus conserves the redox energy in a proton gradient.</text>
</comment>
<evidence type="ECO:0000313" key="11">
    <source>
        <dbReference type="Proteomes" id="UP000063234"/>
    </source>
</evidence>
<sequence>MRETIKTQDLWVNMGPQHPSTHGVLRLILSLQGERIVDMEVVIGYLHRGTEKLAEARTYHQIIPLTDRLDYLASPAMNFGYVLAVEKLMGIEVPERAEYIRVMMAELARITSHLLWLATHALDIGAMTVFLYCFREREMILDLFEMATGGRLTTTYYRIGGVAHDLPEGFLDKVKEFCEIFPQRVKDYDDLLYANRIWLSRTVNIAKIDADTAIALGLSGPSLRGSGVNWDLRRNQPYSVYDKLDFEVAVFDGCDVYARYLVRRKEMLESCKIVKQCAEYLEKTEGPVMAKVPKVIKPPAGEVYMATEAPKGELGYYIVSDGSTKPYRLKIRTPSFANLMSLPEMCKGHMVADVIAAIGSIDIVLGEVDR</sequence>
<keyword evidence="4 6" id="KW-1278">Translocase</keyword>
<dbReference type="NCBIfam" id="NF004739">
    <property type="entry name" value="PRK06075.1"/>
    <property type="match status" value="1"/>
</dbReference>
<dbReference type="PROSITE" id="PS00535">
    <property type="entry name" value="COMPLEX1_49K"/>
    <property type="match status" value="1"/>
</dbReference>
<name>A0A0S3QVE7_THET7</name>
<dbReference type="PANTHER" id="PTHR11993">
    <property type="entry name" value="NADH-UBIQUINONE OXIDOREDUCTASE 49 KDA SUBUNIT"/>
    <property type="match status" value="1"/>
</dbReference>
<dbReference type="Gene3D" id="1.10.645.10">
    <property type="entry name" value="Cytochrome-c3 Hydrogenase, chain B"/>
    <property type="match status" value="1"/>
</dbReference>
<protein>
    <recommendedName>
        <fullName evidence="6">NADH-quinone oxidoreductase subunit D</fullName>
        <ecNumber evidence="6">7.1.1.-</ecNumber>
    </recommendedName>
    <alternativeName>
        <fullName evidence="6">NADH dehydrogenase I subunit D</fullName>
    </alternativeName>
    <alternativeName>
        <fullName evidence="6">NDH-1 subunit D</fullName>
    </alternativeName>
</protein>
<evidence type="ECO:0000313" key="10">
    <source>
        <dbReference type="EMBL" id="BAT72295.1"/>
    </source>
</evidence>
<keyword evidence="10" id="KW-0560">Oxidoreductase</keyword>
<keyword evidence="6" id="KW-0830">Ubiquinone</keyword>
<reference evidence="11" key="1">
    <citation type="journal article" date="2018" name="Science">
        <title>A primordial and reversible TCA cycle in a facultatively chemolithoautotrophic thermophile.</title>
        <authorList>
            <person name="Nunoura T."/>
            <person name="Chikaraishi Y."/>
            <person name="Izaki R."/>
            <person name="Suwa T."/>
            <person name="Sato T."/>
            <person name="Harada T."/>
            <person name="Mori K."/>
            <person name="Kato Y."/>
            <person name="Miyazaki M."/>
            <person name="Shimamura S."/>
            <person name="Yanagawa K."/>
            <person name="Shuto A."/>
            <person name="Ohkouchi N."/>
            <person name="Fujita N."/>
            <person name="Takaki Y."/>
            <person name="Atomi H."/>
            <person name="Takai K."/>
        </authorList>
    </citation>
    <scope>NUCLEOTIDE SEQUENCE [LARGE SCALE GENOMIC DNA]</scope>
    <source>
        <strain evidence="11">DSM 17441 / JCM 13301 / NBRC 103674 / ABI70S6</strain>
    </source>
</reference>
<evidence type="ECO:0000256" key="2">
    <source>
        <dbReference type="ARBA" id="ARBA00005769"/>
    </source>
</evidence>
<evidence type="ECO:0000259" key="9">
    <source>
        <dbReference type="Pfam" id="PF00346"/>
    </source>
</evidence>
<dbReference type="AlphaFoldDB" id="A0A0S3QVE7"/>
<comment type="subunit">
    <text evidence="6">NDH-1 is composed of 14 different subunits. Subunits NuoB, C, D, E, F, and G constitute the peripheral sector of the complex.</text>
</comment>
<feature type="transmembrane region" description="Helical" evidence="8">
    <location>
        <begin position="114"/>
        <end position="134"/>
    </location>
</feature>
<evidence type="ECO:0000256" key="4">
    <source>
        <dbReference type="ARBA" id="ARBA00022967"/>
    </source>
</evidence>
<dbReference type="GO" id="GO:0051287">
    <property type="term" value="F:NAD binding"/>
    <property type="evidence" value="ECO:0007669"/>
    <property type="project" value="InterPro"/>
</dbReference>